<keyword evidence="2" id="KW-1185">Reference proteome</keyword>
<dbReference type="EMBL" id="MU032350">
    <property type="protein sequence ID" value="KAF3762858.1"/>
    <property type="molecule type" value="Genomic_DNA"/>
</dbReference>
<dbReference type="Proteomes" id="UP000803844">
    <property type="component" value="Unassembled WGS sequence"/>
</dbReference>
<accession>A0A9P5CLA1</accession>
<sequence>ENQLENAEEQLRNAAAEVGCLRKQKRLWFERMMKAIRRGLFSVKKLECEEAEKKRACVAAEVQAVVAEESVIIARDSSFEGFNWNSVDLRGSMID</sequence>
<dbReference type="GeneID" id="63834794"/>
<comment type="caution">
    <text evidence="1">The sequence shown here is derived from an EMBL/GenBank/DDBJ whole genome shotgun (WGS) entry which is preliminary data.</text>
</comment>
<dbReference type="AlphaFoldDB" id="A0A9P5CLA1"/>
<protein>
    <submittedName>
        <fullName evidence="1">Uncharacterized protein</fullName>
    </submittedName>
</protein>
<gene>
    <name evidence="1" type="ORF">M406DRAFT_264457</name>
</gene>
<name>A0A9P5CLA1_CRYP1</name>
<dbReference type="RefSeq" id="XP_040773837.1">
    <property type="nucleotide sequence ID" value="XM_040917665.1"/>
</dbReference>
<reference evidence="1" key="1">
    <citation type="journal article" date="2020" name="Phytopathology">
        <title>Genome sequence of the chestnut blight fungus Cryphonectria parasitica EP155: A fundamental resource for an archetypical invasive plant pathogen.</title>
        <authorList>
            <person name="Crouch J.A."/>
            <person name="Dawe A."/>
            <person name="Aerts A."/>
            <person name="Barry K."/>
            <person name="Churchill A.C.L."/>
            <person name="Grimwood J."/>
            <person name="Hillman B."/>
            <person name="Milgroom M.G."/>
            <person name="Pangilinan J."/>
            <person name="Smith M."/>
            <person name="Salamov A."/>
            <person name="Schmutz J."/>
            <person name="Yadav J."/>
            <person name="Grigoriev I.V."/>
            <person name="Nuss D."/>
        </authorList>
    </citation>
    <scope>NUCLEOTIDE SEQUENCE</scope>
    <source>
        <strain evidence="1">EP155</strain>
    </source>
</reference>
<proteinExistence type="predicted"/>
<organism evidence="1 2">
    <name type="scientific">Cryphonectria parasitica (strain ATCC 38755 / EP155)</name>
    <dbReference type="NCBI Taxonomy" id="660469"/>
    <lineage>
        <taxon>Eukaryota</taxon>
        <taxon>Fungi</taxon>
        <taxon>Dikarya</taxon>
        <taxon>Ascomycota</taxon>
        <taxon>Pezizomycotina</taxon>
        <taxon>Sordariomycetes</taxon>
        <taxon>Sordariomycetidae</taxon>
        <taxon>Diaporthales</taxon>
        <taxon>Cryphonectriaceae</taxon>
        <taxon>Cryphonectria-Endothia species complex</taxon>
        <taxon>Cryphonectria</taxon>
    </lineage>
</organism>
<evidence type="ECO:0000313" key="2">
    <source>
        <dbReference type="Proteomes" id="UP000803844"/>
    </source>
</evidence>
<feature type="non-terminal residue" evidence="1">
    <location>
        <position position="1"/>
    </location>
</feature>
<evidence type="ECO:0000313" key="1">
    <source>
        <dbReference type="EMBL" id="KAF3762858.1"/>
    </source>
</evidence>